<name>A0A5Q4Z5S7_9BURK</name>
<evidence type="ECO:0000259" key="8">
    <source>
        <dbReference type="Pfam" id="PF09335"/>
    </source>
</evidence>
<proteinExistence type="inferred from homology"/>
<dbReference type="KEGG" id="pdio:PDMSB3_0595"/>
<protein>
    <recommendedName>
        <fullName evidence="8">VTT domain-containing protein</fullName>
    </recommendedName>
</protein>
<accession>A0A5Q4Z5S7</accession>
<evidence type="ECO:0000256" key="4">
    <source>
        <dbReference type="ARBA" id="ARBA00022692"/>
    </source>
</evidence>
<evidence type="ECO:0000256" key="5">
    <source>
        <dbReference type="ARBA" id="ARBA00022989"/>
    </source>
</evidence>
<reference evidence="9 10" key="1">
    <citation type="submission" date="2019-08" db="EMBL/GenBank/DDBJ databases">
        <authorList>
            <person name="Herpell B J."/>
        </authorList>
    </citation>
    <scope>NUCLEOTIDE SEQUENCE [LARGE SCALE GENOMIC DNA]</scope>
    <source>
        <strain evidence="10">Msb3</strain>
    </source>
</reference>
<dbReference type="PANTHER" id="PTHR30353">
    <property type="entry name" value="INNER MEMBRANE PROTEIN DEDA-RELATED"/>
    <property type="match status" value="1"/>
</dbReference>
<organism evidence="9 10">
    <name type="scientific">Paraburkholderia dioscoreae</name>
    <dbReference type="NCBI Taxonomy" id="2604047"/>
    <lineage>
        <taxon>Bacteria</taxon>
        <taxon>Pseudomonadati</taxon>
        <taxon>Pseudomonadota</taxon>
        <taxon>Betaproteobacteria</taxon>
        <taxon>Burkholderiales</taxon>
        <taxon>Burkholderiaceae</taxon>
        <taxon>Paraburkholderia</taxon>
    </lineage>
</organism>
<dbReference type="AlphaFoldDB" id="A0A5Q4Z5S7"/>
<keyword evidence="4 7" id="KW-0812">Transmembrane</keyword>
<comment type="similarity">
    <text evidence="2 7">Belongs to the DedA family.</text>
</comment>
<evidence type="ECO:0000256" key="3">
    <source>
        <dbReference type="ARBA" id="ARBA00022475"/>
    </source>
</evidence>
<dbReference type="InterPro" id="IPR032818">
    <property type="entry name" value="DedA-like"/>
</dbReference>
<feature type="transmembrane region" description="Helical" evidence="7">
    <location>
        <begin position="159"/>
        <end position="179"/>
    </location>
</feature>
<feature type="transmembrane region" description="Helical" evidence="7">
    <location>
        <begin position="69"/>
        <end position="90"/>
    </location>
</feature>
<evidence type="ECO:0000256" key="1">
    <source>
        <dbReference type="ARBA" id="ARBA00004651"/>
    </source>
</evidence>
<keyword evidence="6 7" id="KW-0472">Membrane</keyword>
<gene>
    <name evidence="9" type="primary">dedA</name>
    <name evidence="9" type="ORF">PDMSB3_0595</name>
</gene>
<keyword evidence="5 7" id="KW-1133">Transmembrane helix</keyword>
<dbReference type="Proteomes" id="UP000325811">
    <property type="component" value="Chromosome I"/>
</dbReference>
<dbReference type="EMBL" id="LR699553">
    <property type="protein sequence ID" value="VVD27057.1"/>
    <property type="molecule type" value="Genomic_DNA"/>
</dbReference>
<dbReference type="RefSeq" id="WP_007179187.1">
    <property type="nucleotide sequence ID" value="NZ_LR699553.1"/>
</dbReference>
<evidence type="ECO:0000313" key="10">
    <source>
        <dbReference type="Proteomes" id="UP000325811"/>
    </source>
</evidence>
<evidence type="ECO:0000256" key="6">
    <source>
        <dbReference type="ARBA" id="ARBA00023136"/>
    </source>
</evidence>
<dbReference type="Pfam" id="PF09335">
    <property type="entry name" value="VTT_dom"/>
    <property type="match status" value="1"/>
</dbReference>
<feature type="transmembrane region" description="Helical" evidence="7">
    <location>
        <begin position="191"/>
        <end position="210"/>
    </location>
</feature>
<dbReference type="PANTHER" id="PTHR30353:SF0">
    <property type="entry name" value="TRANSMEMBRANE PROTEIN"/>
    <property type="match status" value="1"/>
</dbReference>
<feature type="transmembrane region" description="Helical" evidence="7">
    <location>
        <begin position="27"/>
        <end position="49"/>
    </location>
</feature>
<keyword evidence="3 7" id="KW-1003">Cell membrane</keyword>
<evidence type="ECO:0000256" key="2">
    <source>
        <dbReference type="ARBA" id="ARBA00010792"/>
    </source>
</evidence>
<keyword evidence="10" id="KW-1185">Reference proteome</keyword>
<feature type="domain" description="VTT" evidence="8">
    <location>
        <begin position="49"/>
        <end position="177"/>
    </location>
</feature>
<dbReference type="NCBIfam" id="NF008102">
    <property type="entry name" value="PRK10847.1"/>
    <property type="match status" value="1"/>
</dbReference>
<dbReference type="GO" id="GO:0005886">
    <property type="term" value="C:plasma membrane"/>
    <property type="evidence" value="ECO:0007669"/>
    <property type="project" value="UniProtKB-SubCell"/>
</dbReference>
<comment type="subcellular location">
    <subcellularLocation>
        <location evidence="1 7">Cell membrane</location>
        <topology evidence="1 7">Multi-pass membrane protein</topology>
    </subcellularLocation>
</comment>
<dbReference type="InterPro" id="IPR032816">
    <property type="entry name" value="VTT_dom"/>
</dbReference>
<evidence type="ECO:0000256" key="7">
    <source>
        <dbReference type="RuleBase" id="RU367016"/>
    </source>
</evidence>
<sequence>MDTLLHFVNLVLHIDKFLGDFIHVYGAWVYAVLFLIVFCETGLVVLPFLPGDSLLFIGGAFCATGEMNIGLLIVLLLVAAISGNTVNYMIGRAIGPRVFNSHIPFLERFLDRSALQKTHNFYEKHGGKTIVLARFIPVVRTFAPFVAGASEMTVSRFQLFNFVGALFWVLLLTLLGYFFGNIPFIRQYLNVIVLVGIGAAVVPVVLGALWKMMRKKAPNADSR</sequence>
<evidence type="ECO:0000313" key="9">
    <source>
        <dbReference type="EMBL" id="VVD27057.1"/>
    </source>
</evidence>
<dbReference type="InterPro" id="IPR058127">
    <property type="entry name" value="DedA"/>
</dbReference>